<gene>
    <name evidence="2" type="ORF">PBD2.189</name>
</gene>
<accession>Q6XMV7</accession>
<sequence length="348" mass="37789">MRDSRSTTLSIPATAPSAGSSWSLERTQSGDYLLGKSSPSRGQVASLVLELGTYPATRGTTDKEKHVPSSALVTPGDDRSPVLIHVPHASRVIPPEVRADLLLTDVELAAEFDEATDTATDEIAAIALRRTHLRPTTVVNTLSRLVIDPERLPDAEEPANAFGRGAVYTRTCTGDPLRPATTRYDPLRPEPYPRATELIDTHFRPYTDALTAAVDDRLDACGRAVIIDLHSYPAAPSGFEDVAAARPALCIGTDALHTPHWLVHALRGAFASLPEIDQIAENTPYAGSYVPLRHYGRDERVTSVMIELRRDVYLTDPRTPDTARVDRLGRALAALIDEITARPPTADV</sequence>
<evidence type="ECO:0000256" key="1">
    <source>
        <dbReference type="SAM" id="MobiDB-lite"/>
    </source>
</evidence>
<keyword evidence="2" id="KW-0378">Hydrolase</keyword>
<dbReference type="SUPFAM" id="SSF53187">
    <property type="entry name" value="Zn-dependent exopeptidases"/>
    <property type="match status" value="1"/>
</dbReference>
<protein>
    <submittedName>
        <fullName evidence="2">Putative N-formylglutamate aminohydrolase</fullName>
    </submittedName>
</protein>
<proteinExistence type="predicted"/>
<keyword evidence="2" id="KW-0614">Plasmid</keyword>
<dbReference type="InterPro" id="IPR007709">
    <property type="entry name" value="N-FG_amidohydro"/>
</dbReference>
<dbReference type="Gene3D" id="3.40.630.40">
    <property type="entry name" value="Zn-dependent exopeptidases"/>
    <property type="match status" value="1"/>
</dbReference>
<dbReference type="AlphaFoldDB" id="Q6XMV7"/>
<dbReference type="Pfam" id="PF05013">
    <property type="entry name" value="FGase"/>
    <property type="match status" value="1"/>
</dbReference>
<name>Q6XMV7_RHOER</name>
<dbReference type="GO" id="GO:0016787">
    <property type="term" value="F:hydrolase activity"/>
    <property type="evidence" value="ECO:0007669"/>
    <property type="project" value="UniProtKB-KW"/>
</dbReference>
<reference evidence="2" key="1">
    <citation type="journal article" date="2003" name="J. Bacteriol.">
        <title>Complete nucleotide sequence and genetic organization of the 210-kilobase linear plasmid of Rhodococcus erythropolis BD2.</title>
        <authorList>
            <person name="Stecker C."/>
            <person name="Johann A."/>
            <person name="Herzberg C."/>
            <person name="Averhoff B."/>
            <person name="Gottschalk G."/>
        </authorList>
    </citation>
    <scope>NUCLEOTIDE SEQUENCE</scope>
    <source>
        <strain evidence="2">BD2</strain>
        <plasmid evidence="2">pBD2</plasmid>
    </source>
</reference>
<evidence type="ECO:0000313" key="2">
    <source>
        <dbReference type="EMBL" id="AAP74074.1"/>
    </source>
</evidence>
<dbReference type="EMBL" id="AY223810">
    <property type="protein sequence ID" value="AAP74074.1"/>
    <property type="molecule type" value="Genomic_DNA"/>
</dbReference>
<geneLocation type="plasmid" evidence="2">
    <name>pBD2</name>
</geneLocation>
<organism evidence="2">
    <name type="scientific">Rhodococcus erythropolis</name>
    <name type="common">Arthrobacter picolinophilus</name>
    <dbReference type="NCBI Taxonomy" id="1833"/>
    <lineage>
        <taxon>Bacteria</taxon>
        <taxon>Bacillati</taxon>
        <taxon>Actinomycetota</taxon>
        <taxon>Actinomycetes</taxon>
        <taxon>Mycobacteriales</taxon>
        <taxon>Nocardiaceae</taxon>
        <taxon>Rhodococcus</taxon>
        <taxon>Rhodococcus erythropolis group</taxon>
    </lineage>
</organism>
<feature type="region of interest" description="Disordered" evidence="1">
    <location>
        <begin position="1"/>
        <end position="22"/>
    </location>
</feature>